<keyword evidence="9 16" id="KW-0547">Nucleotide-binding</keyword>
<evidence type="ECO:0000256" key="12">
    <source>
        <dbReference type="ARBA" id="ARBA00022958"/>
    </source>
</evidence>
<organism evidence="17 18">
    <name type="scientific">Noviherbaspirillum cavernae</name>
    <dbReference type="NCBI Taxonomy" id="2320862"/>
    <lineage>
        <taxon>Bacteria</taxon>
        <taxon>Pseudomonadati</taxon>
        <taxon>Pseudomonadota</taxon>
        <taxon>Betaproteobacteria</taxon>
        <taxon>Burkholderiales</taxon>
        <taxon>Oxalobacteraceae</taxon>
        <taxon>Noviherbaspirillum</taxon>
    </lineage>
</organism>
<comment type="subcellular location">
    <subcellularLocation>
        <location evidence="3 16">Cytoplasm</location>
    </subcellularLocation>
</comment>
<dbReference type="GO" id="GO:0015937">
    <property type="term" value="P:coenzyme A biosynthetic process"/>
    <property type="evidence" value="ECO:0007669"/>
    <property type="project" value="UniProtKB-UniRule"/>
</dbReference>
<dbReference type="AlphaFoldDB" id="A0A418WXA6"/>
<dbReference type="OrthoDB" id="9781305at2"/>
<evidence type="ECO:0000256" key="3">
    <source>
        <dbReference type="ARBA" id="ARBA00004496"/>
    </source>
</evidence>
<dbReference type="UniPathway" id="UPA00241">
    <property type="reaction ID" value="UER00352"/>
</dbReference>
<dbReference type="PANTHER" id="PTHR34265:SF1">
    <property type="entry name" value="TYPE III PANTOTHENATE KINASE"/>
    <property type="match status" value="1"/>
</dbReference>
<dbReference type="PANTHER" id="PTHR34265">
    <property type="entry name" value="TYPE III PANTOTHENATE KINASE"/>
    <property type="match status" value="1"/>
</dbReference>
<evidence type="ECO:0000256" key="14">
    <source>
        <dbReference type="ARBA" id="ARBA00038036"/>
    </source>
</evidence>
<keyword evidence="12 16" id="KW-0630">Potassium</keyword>
<proteinExistence type="inferred from homology"/>
<sequence length="257" mass="26795">MVLLIDAGNTRVKWALIPGRDLDLPHKLGQWAASGSIERAQVRQLADIWRDANISRVVLSNVAGPAMREELEQTMALALGLKPVPLEWFGSVAQLAGVRNKYRNPAQLGCDRFASAIGAHALFPDAPLIVATCGTATTIDAVTADGVFVGGMILPGLGLMATALAKNTAQLPQVAEHIALSEPFADNTDAAIVSGCIAAQAGAIERAVAAHARNHSDVQCILAGGAAHLIAPHLSVPYRKVDNLVLIGLQIVAGTSC</sequence>
<gene>
    <name evidence="16" type="primary">coaX</name>
    <name evidence="17" type="ORF">D3870_01530</name>
</gene>
<dbReference type="EC" id="2.7.1.33" evidence="6 16"/>
<comment type="caution">
    <text evidence="17">The sequence shown here is derived from an EMBL/GenBank/DDBJ whole genome shotgun (WGS) entry which is preliminary data.</text>
</comment>
<comment type="function">
    <text evidence="16">Catalyzes the phosphorylation of pantothenate (Pan), the first step in CoA biosynthesis.</text>
</comment>
<dbReference type="RefSeq" id="WP_119736096.1">
    <property type="nucleotide sequence ID" value="NZ_QYUN01000002.1"/>
</dbReference>
<evidence type="ECO:0000256" key="9">
    <source>
        <dbReference type="ARBA" id="ARBA00022741"/>
    </source>
</evidence>
<comment type="subunit">
    <text evidence="5 16">Homodimer.</text>
</comment>
<comment type="cofactor">
    <cofactor evidence="16">
        <name>NH4(+)</name>
        <dbReference type="ChEBI" id="CHEBI:28938"/>
    </cofactor>
    <cofactor evidence="16">
        <name>K(+)</name>
        <dbReference type="ChEBI" id="CHEBI:29103"/>
    </cofactor>
    <text evidence="16">A monovalent cation. Ammonium or potassium.</text>
</comment>
<dbReference type="HAMAP" id="MF_01274">
    <property type="entry name" value="Pantothen_kinase_3"/>
    <property type="match status" value="1"/>
</dbReference>
<dbReference type="EMBL" id="QYUN01000002">
    <property type="protein sequence ID" value="RJG04878.1"/>
    <property type="molecule type" value="Genomic_DNA"/>
</dbReference>
<name>A0A418WXA6_9BURK</name>
<feature type="binding site" evidence="16">
    <location>
        <position position="188"/>
    </location>
    <ligand>
        <name>substrate</name>
    </ligand>
</feature>
<dbReference type="SUPFAM" id="SSF53067">
    <property type="entry name" value="Actin-like ATPase domain"/>
    <property type="match status" value="2"/>
</dbReference>
<evidence type="ECO:0000256" key="10">
    <source>
        <dbReference type="ARBA" id="ARBA00022777"/>
    </source>
</evidence>
<evidence type="ECO:0000256" key="6">
    <source>
        <dbReference type="ARBA" id="ARBA00012102"/>
    </source>
</evidence>
<dbReference type="InterPro" id="IPR004619">
    <property type="entry name" value="Type_III_PanK"/>
</dbReference>
<comment type="pathway">
    <text evidence="4 16">Cofactor biosynthesis; coenzyme A biosynthesis; CoA from (R)-pantothenate: step 1/5.</text>
</comment>
<evidence type="ECO:0000256" key="4">
    <source>
        <dbReference type="ARBA" id="ARBA00005225"/>
    </source>
</evidence>
<evidence type="ECO:0000256" key="8">
    <source>
        <dbReference type="ARBA" id="ARBA00022679"/>
    </source>
</evidence>
<accession>A0A418WXA6</accession>
<evidence type="ECO:0000256" key="5">
    <source>
        <dbReference type="ARBA" id="ARBA00011738"/>
    </source>
</evidence>
<evidence type="ECO:0000256" key="11">
    <source>
        <dbReference type="ARBA" id="ARBA00022840"/>
    </source>
</evidence>
<evidence type="ECO:0000313" key="17">
    <source>
        <dbReference type="EMBL" id="RJG04878.1"/>
    </source>
</evidence>
<feature type="active site" description="Proton acceptor" evidence="16">
    <location>
        <position position="111"/>
    </location>
</feature>
<evidence type="ECO:0000256" key="2">
    <source>
        <dbReference type="ARBA" id="ARBA00001958"/>
    </source>
</evidence>
<comment type="similarity">
    <text evidence="14 16">Belongs to the type III pantothenate kinase family.</text>
</comment>
<keyword evidence="18" id="KW-1185">Reference proteome</keyword>
<protein>
    <recommendedName>
        <fullName evidence="15 16">Type III pantothenate kinase</fullName>
        <ecNumber evidence="6 16">2.7.1.33</ecNumber>
    </recommendedName>
    <alternativeName>
        <fullName evidence="16">PanK-III</fullName>
    </alternativeName>
    <alternativeName>
        <fullName evidence="16">Pantothenic acid kinase</fullName>
    </alternativeName>
</protein>
<feature type="binding site" evidence="16">
    <location>
        <position position="135"/>
    </location>
    <ligand>
        <name>ATP</name>
        <dbReference type="ChEBI" id="CHEBI:30616"/>
    </ligand>
</feature>
<evidence type="ECO:0000256" key="16">
    <source>
        <dbReference type="HAMAP-Rule" id="MF_01274"/>
    </source>
</evidence>
<keyword evidence="11 16" id="KW-0067">ATP-binding</keyword>
<evidence type="ECO:0000313" key="18">
    <source>
        <dbReference type="Proteomes" id="UP000285190"/>
    </source>
</evidence>
<comment type="catalytic activity">
    <reaction evidence="1 16">
        <text>(R)-pantothenate + ATP = (R)-4'-phosphopantothenate + ADP + H(+)</text>
        <dbReference type="Rhea" id="RHEA:16373"/>
        <dbReference type="ChEBI" id="CHEBI:10986"/>
        <dbReference type="ChEBI" id="CHEBI:15378"/>
        <dbReference type="ChEBI" id="CHEBI:29032"/>
        <dbReference type="ChEBI" id="CHEBI:30616"/>
        <dbReference type="ChEBI" id="CHEBI:456216"/>
        <dbReference type="EC" id="2.7.1.33"/>
    </reaction>
</comment>
<comment type="cofactor">
    <cofactor evidence="2">
        <name>K(+)</name>
        <dbReference type="ChEBI" id="CHEBI:29103"/>
    </cofactor>
</comment>
<dbReference type="Gene3D" id="3.30.420.40">
    <property type="match status" value="2"/>
</dbReference>
<evidence type="ECO:0000256" key="7">
    <source>
        <dbReference type="ARBA" id="ARBA00022490"/>
    </source>
</evidence>
<feature type="binding site" evidence="16">
    <location>
        <begin position="6"/>
        <end position="13"/>
    </location>
    <ligand>
        <name>ATP</name>
        <dbReference type="ChEBI" id="CHEBI:30616"/>
    </ligand>
</feature>
<keyword evidence="8 16" id="KW-0808">Transferase</keyword>
<feature type="binding site" evidence="16">
    <location>
        <position position="102"/>
    </location>
    <ligand>
        <name>substrate</name>
    </ligand>
</feature>
<dbReference type="NCBIfam" id="TIGR00671">
    <property type="entry name" value="baf"/>
    <property type="match status" value="1"/>
</dbReference>
<dbReference type="InterPro" id="IPR043129">
    <property type="entry name" value="ATPase_NBD"/>
</dbReference>
<dbReference type="CDD" id="cd24015">
    <property type="entry name" value="ASKHA_NBD_PanK-III"/>
    <property type="match status" value="1"/>
</dbReference>
<keyword evidence="13 16" id="KW-0173">Coenzyme A biosynthesis</keyword>
<reference evidence="17 18" key="1">
    <citation type="submission" date="2018-09" db="EMBL/GenBank/DDBJ databases">
        <authorList>
            <person name="Zhu H."/>
        </authorList>
    </citation>
    <scope>NUCLEOTIDE SEQUENCE [LARGE SCALE GENOMIC DNA]</scope>
    <source>
        <strain evidence="17 18">K2R10-39</strain>
    </source>
</reference>
<dbReference type="GO" id="GO:0004594">
    <property type="term" value="F:pantothenate kinase activity"/>
    <property type="evidence" value="ECO:0007669"/>
    <property type="project" value="UniProtKB-UniRule"/>
</dbReference>
<evidence type="ECO:0000256" key="15">
    <source>
        <dbReference type="ARBA" id="ARBA00040883"/>
    </source>
</evidence>
<keyword evidence="7 16" id="KW-0963">Cytoplasm</keyword>
<evidence type="ECO:0000256" key="1">
    <source>
        <dbReference type="ARBA" id="ARBA00001206"/>
    </source>
</evidence>
<comment type="caution">
    <text evidence="16">Lacks conserved residue(s) required for the propagation of feature annotation.</text>
</comment>
<dbReference type="Pfam" id="PF03309">
    <property type="entry name" value="Pan_kinase"/>
    <property type="match status" value="1"/>
</dbReference>
<keyword evidence="10 16" id="KW-0418">Kinase</keyword>
<feature type="binding site" evidence="16">
    <location>
        <begin position="109"/>
        <end position="112"/>
    </location>
    <ligand>
        <name>substrate</name>
    </ligand>
</feature>
<evidence type="ECO:0000256" key="13">
    <source>
        <dbReference type="ARBA" id="ARBA00022993"/>
    </source>
</evidence>
<dbReference type="Proteomes" id="UP000285190">
    <property type="component" value="Unassembled WGS sequence"/>
</dbReference>
<dbReference type="GO" id="GO:0005524">
    <property type="term" value="F:ATP binding"/>
    <property type="evidence" value="ECO:0007669"/>
    <property type="project" value="UniProtKB-UniRule"/>
</dbReference>
<dbReference type="GO" id="GO:0005737">
    <property type="term" value="C:cytoplasm"/>
    <property type="evidence" value="ECO:0007669"/>
    <property type="project" value="UniProtKB-SubCell"/>
</dbReference>